<keyword evidence="5" id="KW-0812">Transmembrane</keyword>
<dbReference type="WBParaSite" id="PDA_v2.g14941.t1">
    <property type="protein sequence ID" value="PDA_v2.g14941.t1"/>
    <property type="gene ID" value="PDA_v2.g14941"/>
</dbReference>
<evidence type="ECO:0000256" key="5">
    <source>
        <dbReference type="ARBA" id="ARBA00022692"/>
    </source>
</evidence>
<dbReference type="InterPro" id="IPR008166">
    <property type="entry name" value="Glyco_transf_92"/>
</dbReference>
<accession>A0A914PBJ7</accession>
<dbReference type="PANTHER" id="PTHR21645">
    <property type="entry name" value="GLYCOSYLTRANSFERASE FAMILY 92 PROTEIN"/>
    <property type="match status" value="1"/>
</dbReference>
<comment type="subcellular location">
    <subcellularLocation>
        <location evidence="1">Membrane</location>
        <topology evidence="1">Single-pass membrane protein</topology>
    </subcellularLocation>
</comment>
<dbReference type="GO" id="GO:0016757">
    <property type="term" value="F:glycosyltransferase activity"/>
    <property type="evidence" value="ECO:0007669"/>
    <property type="project" value="UniProtKB-UniRule"/>
</dbReference>
<keyword evidence="4 8" id="KW-0808">Transferase</keyword>
<sequence length="217" mass="25430">MCYPQMRYESKGWVKIRKYAYMDFDKTLIESIGYHPMKELNFRNQASAYTDCLMRYRESSNFAIIADIDDVLIPQKSTLYKEFSYWNKIYPNAVAFMYYRVDGRIKAANSFKNFSISDTMHSFKVNNGPYVGKSVYQTKYAEMAWIHWPGYDNITTATIPSSNGTIYHIGLINAKDYKIKIFDALSDDSAKLYLTEENFLGYFKFLQICSSYFQPVD</sequence>
<evidence type="ECO:0000256" key="4">
    <source>
        <dbReference type="ARBA" id="ARBA00022679"/>
    </source>
</evidence>
<evidence type="ECO:0000313" key="9">
    <source>
        <dbReference type="Proteomes" id="UP000887578"/>
    </source>
</evidence>
<evidence type="ECO:0000313" key="10">
    <source>
        <dbReference type="WBParaSite" id="PDA_v2.g14941.t1"/>
    </source>
</evidence>
<proteinExistence type="inferred from homology"/>
<keyword evidence="9" id="KW-1185">Reference proteome</keyword>
<protein>
    <recommendedName>
        <fullName evidence="8">Glycosyltransferase family 92 protein</fullName>
        <ecNumber evidence="8">2.4.1.-</ecNumber>
    </recommendedName>
</protein>
<keyword evidence="7" id="KW-0472">Membrane</keyword>
<evidence type="ECO:0000256" key="1">
    <source>
        <dbReference type="ARBA" id="ARBA00004167"/>
    </source>
</evidence>
<dbReference type="AlphaFoldDB" id="A0A914PBJ7"/>
<name>A0A914PBJ7_9BILA</name>
<dbReference type="Proteomes" id="UP000887578">
    <property type="component" value="Unplaced"/>
</dbReference>
<comment type="similarity">
    <text evidence="2 8">Belongs to the glycosyltransferase 92 family.</text>
</comment>
<dbReference type="GO" id="GO:0016020">
    <property type="term" value="C:membrane"/>
    <property type="evidence" value="ECO:0007669"/>
    <property type="project" value="UniProtKB-SubCell"/>
</dbReference>
<dbReference type="PANTHER" id="PTHR21645:SF22">
    <property type="entry name" value="GLYCOSYLTRANSFERASE FAMILY 92 PROTEIN"/>
    <property type="match status" value="1"/>
</dbReference>
<keyword evidence="3 8" id="KW-0328">Glycosyltransferase</keyword>
<keyword evidence="6" id="KW-1133">Transmembrane helix</keyword>
<evidence type="ECO:0000256" key="2">
    <source>
        <dbReference type="ARBA" id="ARBA00007647"/>
    </source>
</evidence>
<dbReference type="EC" id="2.4.1.-" evidence="8"/>
<evidence type="ECO:0000256" key="8">
    <source>
        <dbReference type="RuleBase" id="RU366017"/>
    </source>
</evidence>
<reference evidence="10" key="1">
    <citation type="submission" date="2022-11" db="UniProtKB">
        <authorList>
            <consortium name="WormBaseParasite"/>
        </authorList>
    </citation>
    <scope>IDENTIFICATION</scope>
</reference>
<organism evidence="9 10">
    <name type="scientific">Panagrolaimus davidi</name>
    <dbReference type="NCBI Taxonomy" id="227884"/>
    <lineage>
        <taxon>Eukaryota</taxon>
        <taxon>Metazoa</taxon>
        <taxon>Ecdysozoa</taxon>
        <taxon>Nematoda</taxon>
        <taxon>Chromadorea</taxon>
        <taxon>Rhabditida</taxon>
        <taxon>Tylenchina</taxon>
        <taxon>Panagrolaimomorpha</taxon>
        <taxon>Panagrolaimoidea</taxon>
        <taxon>Panagrolaimidae</taxon>
        <taxon>Panagrolaimus</taxon>
    </lineage>
</organism>
<evidence type="ECO:0000256" key="6">
    <source>
        <dbReference type="ARBA" id="ARBA00022989"/>
    </source>
</evidence>
<evidence type="ECO:0000256" key="7">
    <source>
        <dbReference type="ARBA" id="ARBA00023136"/>
    </source>
</evidence>
<evidence type="ECO:0000256" key="3">
    <source>
        <dbReference type="ARBA" id="ARBA00022676"/>
    </source>
</evidence>
<dbReference type="InterPro" id="IPR052012">
    <property type="entry name" value="GTase_92"/>
</dbReference>
<dbReference type="Pfam" id="PF01697">
    <property type="entry name" value="Glyco_transf_92"/>
    <property type="match status" value="1"/>
</dbReference>